<organism evidence="1 2">
    <name type="scientific">Angustibacter luteus</name>
    <dbReference type="NCBI Taxonomy" id="658456"/>
    <lineage>
        <taxon>Bacteria</taxon>
        <taxon>Bacillati</taxon>
        <taxon>Actinomycetota</taxon>
        <taxon>Actinomycetes</taxon>
        <taxon>Kineosporiales</taxon>
        <taxon>Kineosporiaceae</taxon>
    </lineage>
</organism>
<protein>
    <submittedName>
        <fullName evidence="1">Uncharacterized protein</fullName>
    </submittedName>
</protein>
<keyword evidence="2" id="KW-1185">Reference proteome</keyword>
<proteinExistence type="predicted"/>
<dbReference type="RefSeq" id="WP_345718431.1">
    <property type="nucleotide sequence ID" value="NZ_BAABFP010000008.1"/>
</dbReference>
<sequence>MEEMALDEAALDRLLRLSEAADPPPWTSIVEGRDPLSGDTFIRVGEGSARLGDLYLARDNGPADTSTCDLVAAARNALPALVAEVRRLRSQVNE</sequence>
<dbReference type="Proteomes" id="UP001596189">
    <property type="component" value="Unassembled WGS sequence"/>
</dbReference>
<comment type="caution">
    <text evidence="1">The sequence shown here is derived from an EMBL/GenBank/DDBJ whole genome shotgun (WGS) entry which is preliminary data.</text>
</comment>
<evidence type="ECO:0000313" key="1">
    <source>
        <dbReference type="EMBL" id="MFC6006969.1"/>
    </source>
</evidence>
<dbReference type="EMBL" id="JBHSRD010000003">
    <property type="protein sequence ID" value="MFC6006969.1"/>
    <property type="molecule type" value="Genomic_DNA"/>
</dbReference>
<reference evidence="2" key="1">
    <citation type="journal article" date="2019" name="Int. J. Syst. Evol. Microbiol.">
        <title>The Global Catalogue of Microorganisms (GCM) 10K type strain sequencing project: providing services to taxonomists for standard genome sequencing and annotation.</title>
        <authorList>
            <consortium name="The Broad Institute Genomics Platform"/>
            <consortium name="The Broad Institute Genome Sequencing Center for Infectious Disease"/>
            <person name="Wu L."/>
            <person name="Ma J."/>
        </authorList>
    </citation>
    <scope>NUCLEOTIDE SEQUENCE [LARGE SCALE GENOMIC DNA]</scope>
    <source>
        <strain evidence="2">KACC 14249</strain>
    </source>
</reference>
<accession>A0ABW1JDQ3</accession>
<name>A0ABW1JDQ3_9ACTN</name>
<evidence type="ECO:0000313" key="2">
    <source>
        <dbReference type="Proteomes" id="UP001596189"/>
    </source>
</evidence>
<gene>
    <name evidence="1" type="ORF">ACFQDO_07480</name>
</gene>